<dbReference type="EMBL" id="WIXE01009859">
    <property type="protein sequence ID" value="KAK5978061.1"/>
    <property type="molecule type" value="Genomic_DNA"/>
</dbReference>
<comment type="caution">
    <text evidence="3">The sequence shown here is derived from an EMBL/GenBank/DDBJ whole genome shotgun (WGS) entry which is preliminary data.</text>
</comment>
<keyword evidence="2" id="KW-0812">Transmembrane</keyword>
<feature type="compositionally biased region" description="Basic and acidic residues" evidence="1">
    <location>
        <begin position="89"/>
        <end position="100"/>
    </location>
</feature>
<protein>
    <submittedName>
        <fullName evidence="3">Uncharacterized protein</fullName>
    </submittedName>
</protein>
<reference evidence="3 4" key="1">
    <citation type="submission" date="2019-10" db="EMBL/GenBank/DDBJ databases">
        <title>Assembly and Annotation for the nematode Trichostrongylus colubriformis.</title>
        <authorList>
            <person name="Martin J."/>
        </authorList>
    </citation>
    <scope>NUCLEOTIDE SEQUENCE [LARGE SCALE GENOMIC DNA]</scope>
    <source>
        <strain evidence="3">G859</strain>
        <tissue evidence="3">Whole worm</tissue>
    </source>
</reference>
<name>A0AAN8ILL6_TRICO</name>
<feature type="compositionally biased region" description="Low complexity" evidence="1">
    <location>
        <begin position="101"/>
        <end position="111"/>
    </location>
</feature>
<keyword evidence="4" id="KW-1185">Reference proteome</keyword>
<evidence type="ECO:0000256" key="1">
    <source>
        <dbReference type="SAM" id="MobiDB-lite"/>
    </source>
</evidence>
<feature type="region of interest" description="Disordered" evidence="1">
    <location>
        <begin position="74"/>
        <end position="111"/>
    </location>
</feature>
<sequence>MQPIATPHDNSLTWLIEYSGGNLTSSFKVEDIIDKPLTTTDTIEISEAKEKALQLDMSAIVLRQQRQVSGFAKLAEAKNETSTTTESPKTTEKAPEKTTKEPTPTTPEAPTHINLTVTVGYLQFQTGQAPTYVNKNTQAVVFAVIEGILLGVILLVFLFRCYKRSKLRAAGLYPPRNINQPNSGRNTVYYDNGGTLSYPNPNSRPEIPSYRSPDAQPPLRLDSLSPRPQQPVITPQLMPVTTTQPRPAAATVTPAPLNYWPDQPQAQPVKNIMDSDF</sequence>
<feature type="transmembrane region" description="Helical" evidence="2">
    <location>
        <begin position="139"/>
        <end position="159"/>
    </location>
</feature>
<keyword evidence="2" id="KW-0472">Membrane</keyword>
<gene>
    <name evidence="3" type="ORF">GCK32_005665</name>
</gene>
<feature type="compositionally biased region" description="Low complexity" evidence="1">
    <location>
        <begin position="217"/>
        <end position="227"/>
    </location>
</feature>
<organism evidence="3 4">
    <name type="scientific">Trichostrongylus colubriformis</name>
    <name type="common">Black scour worm</name>
    <dbReference type="NCBI Taxonomy" id="6319"/>
    <lineage>
        <taxon>Eukaryota</taxon>
        <taxon>Metazoa</taxon>
        <taxon>Ecdysozoa</taxon>
        <taxon>Nematoda</taxon>
        <taxon>Chromadorea</taxon>
        <taxon>Rhabditida</taxon>
        <taxon>Rhabditina</taxon>
        <taxon>Rhabditomorpha</taxon>
        <taxon>Strongyloidea</taxon>
        <taxon>Trichostrongylidae</taxon>
        <taxon>Trichostrongylus</taxon>
    </lineage>
</organism>
<feature type="compositionally biased region" description="Low complexity" evidence="1">
    <location>
        <begin position="239"/>
        <end position="256"/>
    </location>
</feature>
<keyword evidence="2" id="KW-1133">Transmembrane helix</keyword>
<feature type="compositionally biased region" description="Polar residues" evidence="1">
    <location>
        <begin position="194"/>
        <end position="203"/>
    </location>
</feature>
<dbReference type="AlphaFoldDB" id="A0AAN8ILL6"/>
<evidence type="ECO:0000256" key="2">
    <source>
        <dbReference type="SAM" id="Phobius"/>
    </source>
</evidence>
<evidence type="ECO:0000313" key="3">
    <source>
        <dbReference type="EMBL" id="KAK5978061.1"/>
    </source>
</evidence>
<feature type="region of interest" description="Disordered" evidence="1">
    <location>
        <begin position="191"/>
        <end position="277"/>
    </location>
</feature>
<accession>A0AAN8ILL6</accession>
<proteinExistence type="predicted"/>
<dbReference type="Proteomes" id="UP001331761">
    <property type="component" value="Unassembled WGS sequence"/>
</dbReference>
<evidence type="ECO:0000313" key="4">
    <source>
        <dbReference type="Proteomes" id="UP001331761"/>
    </source>
</evidence>